<feature type="non-terminal residue" evidence="2">
    <location>
        <position position="257"/>
    </location>
</feature>
<evidence type="ECO:0000256" key="1">
    <source>
        <dbReference type="SAM" id="MobiDB-lite"/>
    </source>
</evidence>
<dbReference type="AlphaFoldDB" id="A0A6J4HK48"/>
<feature type="region of interest" description="Disordered" evidence="1">
    <location>
        <begin position="188"/>
        <end position="213"/>
    </location>
</feature>
<organism evidence="2">
    <name type="scientific">uncultured Blastococcus sp</name>
    <dbReference type="NCBI Taxonomy" id="217144"/>
    <lineage>
        <taxon>Bacteria</taxon>
        <taxon>Bacillati</taxon>
        <taxon>Actinomycetota</taxon>
        <taxon>Actinomycetes</taxon>
        <taxon>Geodermatophilales</taxon>
        <taxon>Geodermatophilaceae</taxon>
        <taxon>Blastococcus</taxon>
        <taxon>environmental samples</taxon>
    </lineage>
</organism>
<gene>
    <name evidence="2" type="ORF">AVDCRST_MAG57-751</name>
</gene>
<feature type="region of interest" description="Disordered" evidence="1">
    <location>
        <begin position="1"/>
        <end position="160"/>
    </location>
</feature>
<sequence length="257" mass="25630">EFAVRPQAARGARGPLAADHPGDPGGSAGRRLDGGLPAGSAATAAQPPAAAAPGGRHAGTGRGRRGPVGCAAADRPRRLRARPAAAGRPADAAPRGSGARERSASDGPGRGADLAGDPGVHDRGAGPTRQGSRAAGTARPHGPHRAGAGGPVPTPPRARPRAGLRWRVLLVGRPAVVGVRHGVRPARRPGLRRLLPGGQPGALGTGLEGGGRRAGRPVGLLAAGRPAGRGHRPWVRAHRRAGRTGRRAVDRAAAQGL</sequence>
<proteinExistence type="predicted"/>
<feature type="region of interest" description="Disordered" evidence="1">
    <location>
        <begin position="238"/>
        <end position="257"/>
    </location>
</feature>
<feature type="compositionally biased region" description="Low complexity" evidence="1">
    <location>
        <begin position="82"/>
        <end position="97"/>
    </location>
</feature>
<feature type="non-terminal residue" evidence="2">
    <location>
        <position position="1"/>
    </location>
</feature>
<protein>
    <submittedName>
        <fullName evidence="2">Uncharacterized protein</fullName>
    </submittedName>
</protein>
<name>A0A6J4HK48_9ACTN</name>
<evidence type="ECO:0000313" key="2">
    <source>
        <dbReference type="EMBL" id="CAA9225420.1"/>
    </source>
</evidence>
<reference evidence="2" key="1">
    <citation type="submission" date="2020-02" db="EMBL/GenBank/DDBJ databases">
        <authorList>
            <person name="Meier V. D."/>
        </authorList>
    </citation>
    <scope>NUCLEOTIDE SEQUENCE</scope>
    <source>
        <strain evidence="2">AVDCRST_MAG57</strain>
    </source>
</reference>
<dbReference type="EMBL" id="CADCTI010000076">
    <property type="protein sequence ID" value="CAA9225420.1"/>
    <property type="molecule type" value="Genomic_DNA"/>
</dbReference>
<feature type="compositionally biased region" description="Low complexity" evidence="1">
    <location>
        <begin position="34"/>
        <end position="55"/>
    </location>
</feature>
<accession>A0A6J4HK48</accession>
<feature type="compositionally biased region" description="Gly residues" evidence="1">
    <location>
        <begin position="198"/>
        <end position="209"/>
    </location>
</feature>